<dbReference type="Proteomes" id="UP001257277">
    <property type="component" value="Unassembled WGS sequence"/>
</dbReference>
<accession>A0ABU3LF36</accession>
<organism evidence="1 2">
    <name type="scientific">Asprobacillus argus</name>
    <dbReference type="NCBI Taxonomy" id="3076534"/>
    <lineage>
        <taxon>Bacteria</taxon>
        <taxon>Pseudomonadati</taxon>
        <taxon>Bacteroidota</taxon>
        <taxon>Flavobacteriia</taxon>
        <taxon>Flavobacteriales</taxon>
        <taxon>Flavobacteriaceae</taxon>
        <taxon>Asprobacillus</taxon>
    </lineage>
</organism>
<comment type="caution">
    <text evidence="1">The sequence shown here is derived from an EMBL/GenBank/DDBJ whole genome shotgun (WGS) entry which is preliminary data.</text>
</comment>
<dbReference type="EMBL" id="JAVTTO010000002">
    <property type="protein sequence ID" value="MDT7831788.1"/>
    <property type="molecule type" value="Genomic_DNA"/>
</dbReference>
<gene>
    <name evidence="1" type="ORF">RQM59_05315</name>
</gene>
<protein>
    <submittedName>
        <fullName evidence="1">Uncharacterized protein</fullName>
    </submittedName>
</protein>
<dbReference type="RefSeq" id="WP_349241044.1">
    <property type="nucleotide sequence ID" value="NZ_JAVTTO010000002.1"/>
</dbReference>
<evidence type="ECO:0000313" key="1">
    <source>
        <dbReference type="EMBL" id="MDT7831788.1"/>
    </source>
</evidence>
<evidence type="ECO:0000313" key="2">
    <source>
        <dbReference type="Proteomes" id="UP001257277"/>
    </source>
</evidence>
<reference evidence="1 2" key="1">
    <citation type="submission" date="2023-09" db="EMBL/GenBank/DDBJ databases">
        <title>Novel taxa isolated from Blanes Bay.</title>
        <authorList>
            <person name="Rey-Velasco X."/>
            <person name="Lucena T."/>
        </authorList>
    </citation>
    <scope>NUCLEOTIDE SEQUENCE [LARGE SCALE GENOMIC DNA]</scope>
    <source>
        <strain evidence="1 2">S356</strain>
    </source>
</reference>
<proteinExistence type="predicted"/>
<name>A0ABU3LF36_9FLAO</name>
<sequence>MAIVITEERKKELLFNFIENPKFYKSSDFKDVREVIVDYYHNNYEILEKINSSIESRSLLSSPKLLLKIMTEISTETFEYKLDKKTDDIFFVLRQINLFEDRFFSRPVIKSSLAFWISVFSIIEKEITTEDEIINAKDQLNQIYFLFERTLDKIDSIMNDQGKFQNLVNKLLQLFRSNDYKNAAIWFKFYFYFYGKTELQNNISSNIISNVSVFIGRSNDSKALKRIIENSVPVIDFINLSNDFLNGLYHKCLDSREFIDEFYSFFDVNKKQTIVESSILKRSSYAKQIVNSVVSEIPDQVKLANGIIDRANNLNSNLNEKEEFLDIFFTLNLSKEEIRSTKYTNHIASLIFNNNISLHQFGVRQLQNRRSYIDTKSLKSRAEDFIKSRINNLNSYNIQIVNIINGKLGITTIFMSNLVKDNQQILNGIHNFLVSTGNFSFYETLSSKLNPIQLNLINEKYINSIGKDQKHLEVLRMIKSKFDVRLLADTKKKLLDFLR</sequence>
<keyword evidence="2" id="KW-1185">Reference proteome</keyword>